<dbReference type="InterPro" id="IPR051095">
    <property type="entry name" value="Dros_DevTransReg"/>
</dbReference>
<feature type="region of interest" description="Disordered" evidence="3">
    <location>
        <begin position="49"/>
        <end position="135"/>
    </location>
</feature>
<dbReference type="SUPFAM" id="SSF54695">
    <property type="entry name" value="POZ domain"/>
    <property type="match status" value="1"/>
</dbReference>
<comment type="caution">
    <text evidence="5">The sequence shown here is derived from an EMBL/GenBank/DDBJ whole genome shotgun (WGS) entry which is preliminary data.</text>
</comment>
<keyword evidence="2" id="KW-0539">Nucleus</keyword>
<feature type="domain" description="BTB" evidence="4">
    <location>
        <begin position="22"/>
        <end position="51"/>
    </location>
</feature>
<dbReference type="AlphaFoldDB" id="A0A0L7LRD3"/>
<reference evidence="5 6" key="1">
    <citation type="journal article" date="2015" name="Genome Biol. Evol.">
        <title>The genome of winter moth (Operophtera brumata) provides a genomic perspective on sexual dimorphism and phenology.</title>
        <authorList>
            <person name="Derks M.F."/>
            <person name="Smit S."/>
            <person name="Salis L."/>
            <person name="Schijlen E."/>
            <person name="Bossers A."/>
            <person name="Mateman C."/>
            <person name="Pijl A.S."/>
            <person name="de Ridder D."/>
            <person name="Groenen M.A."/>
            <person name="Visser M.E."/>
            <person name="Megens H.J."/>
        </authorList>
    </citation>
    <scope>NUCLEOTIDE SEQUENCE [LARGE SCALE GENOMIC DNA]</scope>
    <source>
        <strain evidence="5">WM2013NL</strain>
        <tissue evidence="5">Head and thorax</tissue>
    </source>
</reference>
<keyword evidence="6" id="KW-1185">Reference proteome</keyword>
<feature type="compositionally biased region" description="Polar residues" evidence="3">
    <location>
        <begin position="61"/>
        <end position="74"/>
    </location>
</feature>
<dbReference type="InterPro" id="IPR000210">
    <property type="entry name" value="BTB/POZ_dom"/>
</dbReference>
<dbReference type="Gene3D" id="3.30.710.10">
    <property type="entry name" value="Potassium Channel Kv1.1, Chain A"/>
    <property type="match status" value="1"/>
</dbReference>
<sequence length="135" mass="14750">MAQQYSLKWNNHQPNFISMFAMLRNTQALVDVTLAAEGRHLHAHKMMLHSAKSLKVKGLTETESTSVMRSQSSDFPYETSGDASGEQTGEGSGEQTGEPGNEPSNEPCNEPSGECEPQRRTSASPANSPSAKRRR</sequence>
<feature type="compositionally biased region" description="Polar residues" evidence="3">
    <location>
        <begin position="120"/>
        <end position="135"/>
    </location>
</feature>
<evidence type="ECO:0000313" key="6">
    <source>
        <dbReference type="Proteomes" id="UP000037510"/>
    </source>
</evidence>
<dbReference type="PANTHER" id="PTHR23110">
    <property type="entry name" value="BTB DOMAIN TRANSCRIPTION FACTOR"/>
    <property type="match status" value="1"/>
</dbReference>
<name>A0A0L7LRD3_OPEBR</name>
<comment type="subcellular location">
    <subcellularLocation>
        <location evidence="1">Nucleus</location>
    </subcellularLocation>
</comment>
<evidence type="ECO:0000256" key="2">
    <source>
        <dbReference type="ARBA" id="ARBA00023242"/>
    </source>
</evidence>
<dbReference type="Pfam" id="PF00651">
    <property type="entry name" value="BTB"/>
    <property type="match status" value="1"/>
</dbReference>
<organism evidence="5 6">
    <name type="scientific">Operophtera brumata</name>
    <name type="common">Winter moth</name>
    <name type="synonym">Phalaena brumata</name>
    <dbReference type="NCBI Taxonomy" id="104452"/>
    <lineage>
        <taxon>Eukaryota</taxon>
        <taxon>Metazoa</taxon>
        <taxon>Ecdysozoa</taxon>
        <taxon>Arthropoda</taxon>
        <taxon>Hexapoda</taxon>
        <taxon>Insecta</taxon>
        <taxon>Pterygota</taxon>
        <taxon>Neoptera</taxon>
        <taxon>Endopterygota</taxon>
        <taxon>Lepidoptera</taxon>
        <taxon>Glossata</taxon>
        <taxon>Ditrysia</taxon>
        <taxon>Geometroidea</taxon>
        <taxon>Geometridae</taxon>
        <taxon>Larentiinae</taxon>
        <taxon>Operophtera</taxon>
    </lineage>
</organism>
<dbReference type="PANTHER" id="PTHR23110:SF81">
    <property type="entry name" value="BTB-PROTEIN-VII, ISOFORM F-RELATED"/>
    <property type="match status" value="1"/>
</dbReference>
<dbReference type="STRING" id="104452.A0A0L7LRD3"/>
<evidence type="ECO:0000256" key="3">
    <source>
        <dbReference type="SAM" id="MobiDB-lite"/>
    </source>
</evidence>
<proteinExistence type="predicted"/>
<gene>
    <name evidence="5" type="ORF">OBRU01_03193</name>
</gene>
<accession>A0A0L7LRD3</accession>
<dbReference type="Proteomes" id="UP000037510">
    <property type="component" value="Unassembled WGS sequence"/>
</dbReference>
<dbReference type="EMBL" id="JTDY01000251">
    <property type="protein sequence ID" value="KOB78058.1"/>
    <property type="molecule type" value="Genomic_DNA"/>
</dbReference>
<dbReference type="GO" id="GO:0005634">
    <property type="term" value="C:nucleus"/>
    <property type="evidence" value="ECO:0007669"/>
    <property type="project" value="UniProtKB-SubCell"/>
</dbReference>
<protein>
    <submittedName>
        <fullName evidence="5">Protein tramtrack, beta isoform</fullName>
    </submittedName>
</protein>
<evidence type="ECO:0000256" key="1">
    <source>
        <dbReference type="ARBA" id="ARBA00004123"/>
    </source>
</evidence>
<dbReference type="InterPro" id="IPR011333">
    <property type="entry name" value="SKP1/BTB/POZ_sf"/>
</dbReference>
<evidence type="ECO:0000259" key="4">
    <source>
        <dbReference type="Pfam" id="PF00651"/>
    </source>
</evidence>
<dbReference type="GO" id="GO:0006357">
    <property type="term" value="P:regulation of transcription by RNA polymerase II"/>
    <property type="evidence" value="ECO:0007669"/>
    <property type="project" value="TreeGrafter"/>
</dbReference>
<evidence type="ECO:0000313" key="5">
    <source>
        <dbReference type="EMBL" id="KOB78058.1"/>
    </source>
</evidence>